<gene>
    <name evidence="2" type="ORF">APLA_LOCUS10074</name>
</gene>
<name>A0A8S1AD07_ARCPL</name>
<reference evidence="2 3" key="1">
    <citation type="submission" date="2020-04" db="EMBL/GenBank/DDBJ databases">
        <authorList>
            <person name="Wallbank WR R."/>
            <person name="Pardo Diaz C."/>
            <person name="Kozak K."/>
            <person name="Martin S."/>
            <person name="Jiggins C."/>
            <person name="Moest M."/>
            <person name="Warren A I."/>
            <person name="Byers J.R.P. K."/>
            <person name="Montejo-Kovacevich G."/>
            <person name="Yen C E."/>
        </authorList>
    </citation>
    <scope>NUCLEOTIDE SEQUENCE [LARGE SCALE GENOMIC DNA]</scope>
</reference>
<evidence type="ECO:0000313" key="3">
    <source>
        <dbReference type="Proteomes" id="UP000494256"/>
    </source>
</evidence>
<sequence length="103" mass="11510">MLVIDTGVRRTPYISNRGTGHIDSQNCVFGGASYKNSARVVRGAELWAALESCRGRRAAWARPGVREGVREGARQRDAQCRAPRRPARTASTRRKRARRECSL</sequence>
<dbReference type="AlphaFoldDB" id="A0A8S1AD07"/>
<proteinExistence type="predicted"/>
<feature type="region of interest" description="Disordered" evidence="1">
    <location>
        <begin position="70"/>
        <end position="103"/>
    </location>
</feature>
<organism evidence="2 3">
    <name type="scientific">Arctia plantaginis</name>
    <name type="common">Wood tiger moth</name>
    <name type="synonym">Phalaena plantaginis</name>
    <dbReference type="NCBI Taxonomy" id="874455"/>
    <lineage>
        <taxon>Eukaryota</taxon>
        <taxon>Metazoa</taxon>
        <taxon>Ecdysozoa</taxon>
        <taxon>Arthropoda</taxon>
        <taxon>Hexapoda</taxon>
        <taxon>Insecta</taxon>
        <taxon>Pterygota</taxon>
        <taxon>Neoptera</taxon>
        <taxon>Endopterygota</taxon>
        <taxon>Lepidoptera</taxon>
        <taxon>Glossata</taxon>
        <taxon>Ditrysia</taxon>
        <taxon>Noctuoidea</taxon>
        <taxon>Erebidae</taxon>
        <taxon>Arctiinae</taxon>
        <taxon>Arctia</taxon>
    </lineage>
</organism>
<feature type="compositionally biased region" description="Basic and acidic residues" evidence="1">
    <location>
        <begin position="70"/>
        <end position="79"/>
    </location>
</feature>
<feature type="compositionally biased region" description="Basic residues" evidence="1">
    <location>
        <begin position="82"/>
        <end position="103"/>
    </location>
</feature>
<protein>
    <submittedName>
        <fullName evidence="2">Uncharacterized protein</fullName>
    </submittedName>
</protein>
<accession>A0A8S1AD07</accession>
<comment type="caution">
    <text evidence="2">The sequence shown here is derived from an EMBL/GenBank/DDBJ whole genome shotgun (WGS) entry which is preliminary data.</text>
</comment>
<dbReference type="OrthoDB" id="10252354at2759"/>
<dbReference type="EMBL" id="CADEBD010000314">
    <property type="protein sequence ID" value="CAB3242787.1"/>
    <property type="molecule type" value="Genomic_DNA"/>
</dbReference>
<evidence type="ECO:0000313" key="2">
    <source>
        <dbReference type="EMBL" id="CAB3242787.1"/>
    </source>
</evidence>
<dbReference type="Proteomes" id="UP000494256">
    <property type="component" value="Unassembled WGS sequence"/>
</dbReference>
<evidence type="ECO:0000256" key="1">
    <source>
        <dbReference type="SAM" id="MobiDB-lite"/>
    </source>
</evidence>